<dbReference type="EMBL" id="QQBC01000032">
    <property type="protein sequence ID" value="RDI57688.1"/>
    <property type="molecule type" value="Genomic_DNA"/>
</dbReference>
<evidence type="ECO:0000256" key="1">
    <source>
        <dbReference type="ARBA" id="ARBA00022679"/>
    </source>
</evidence>
<dbReference type="PRINTS" id="PR00959">
    <property type="entry name" value="MEVGALKINASE"/>
</dbReference>
<gene>
    <name evidence="5" type="ORF">DFR76_1324</name>
</gene>
<evidence type="ECO:0000313" key="6">
    <source>
        <dbReference type="Proteomes" id="UP000254869"/>
    </source>
</evidence>
<feature type="domain" description="GHMP kinase N-terminal" evidence="4">
    <location>
        <begin position="103"/>
        <end position="179"/>
    </location>
</feature>
<evidence type="ECO:0000313" key="5">
    <source>
        <dbReference type="EMBL" id="RDI57688.1"/>
    </source>
</evidence>
<dbReference type="GO" id="GO:0005524">
    <property type="term" value="F:ATP binding"/>
    <property type="evidence" value="ECO:0007669"/>
    <property type="project" value="InterPro"/>
</dbReference>
<dbReference type="Gene3D" id="3.30.230.10">
    <property type="match status" value="1"/>
</dbReference>
<comment type="pathway">
    <text evidence="3">Isoprenoid biosynthesis; isopentenyl diphosphate biosynthesis via mevalonate pathway; isopentenyl diphosphate from (R)-mevalonate: step 1/3.</text>
</comment>
<dbReference type="UniPathway" id="UPA00057">
    <property type="reaction ID" value="UER00098"/>
</dbReference>
<comment type="caution">
    <text evidence="5">The sequence shown here is derived from an EMBL/GenBank/DDBJ whole genome shotgun (WGS) entry which is preliminary data.</text>
</comment>
<dbReference type="GO" id="GO:0019287">
    <property type="term" value="P:isopentenyl diphosphate biosynthetic process, mevalonate pathway"/>
    <property type="evidence" value="ECO:0007669"/>
    <property type="project" value="UniProtKB-UniPathway"/>
</dbReference>
<proteinExistence type="predicted"/>
<dbReference type="InterPro" id="IPR020568">
    <property type="entry name" value="Ribosomal_Su5_D2-typ_SF"/>
</dbReference>
<evidence type="ECO:0000256" key="2">
    <source>
        <dbReference type="ARBA" id="ARBA00022777"/>
    </source>
</evidence>
<organism evidence="5 6">
    <name type="scientific">Nocardia pseudobrasiliensis</name>
    <dbReference type="NCBI Taxonomy" id="45979"/>
    <lineage>
        <taxon>Bacteria</taxon>
        <taxon>Bacillati</taxon>
        <taxon>Actinomycetota</taxon>
        <taxon>Actinomycetes</taxon>
        <taxon>Mycobacteriales</taxon>
        <taxon>Nocardiaceae</taxon>
        <taxon>Nocardia</taxon>
    </lineage>
</organism>
<reference evidence="5 6" key="1">
    <citation type="submission" date="2018-07" db="EMBL/GenBank/DDBJ databases">
        <title>Genomic Encyclopedia of Type Strains, Phase IV (KMG-IV): sequencing the most valuable type-strain genomes for metagenomic binning, comparative biology and taxonomic classification.</title>
        <authorList>
            <person name="Goeker M."/>
        </authorList>
    </citation>
    <scope>NUCLEOTIDE SEQUENCE [LARGE SCALE GENOMIC DNA]</scope>
    <source>
        <strain evidence="5 6">DSM 44290</strain>
    </source>
</reference>
<dbReference type="AlphaFoldDB" id="A0A370HHK5"/>
<keyword evidence="2 5" id="KW-0418">Kinase</keyword>
<evidence type="ECO:0000259" key="4">
    <source>
        <dbReference type="Pfam" id="PF00288"/>
    </source>
</evidence>
<keyword evidence="1" id="KW-0808">Transferase</keyword>
<feature type="non-terminal residue" evidence="5">
    <location>
        <position position="241"/>
    </location>
</feature>
<dbReference type="InterPro" id="IPR006204">
    <property type="entry name" value="GHMP_kinase_N_dom"/>
</dbReference>
<dbReference type="GO" id="GO:0004496">
    <property type="term" value="F:mevalonate kinase activity"/>
    <property type="evidence" value="ECO:0007669"/>
    <property type="project" value="InterPro"/>
</dbReference>
<dbReference type="PANTHER" id="PTHR43290">
    <property type="entry name" value="MEVALONATE KINASE"/>
    <property type="match status" value="1"/>
</dbReference>
<protein>
    <submittedName>
        <fullName evidence="5">GHMP kinase-like protein</fullName>
    </submittedName>
</protein>
<keyword evidence="6" id="KW-1185">Reference proteome</keyword>
<dbReference type="InterPro" id="IPR014721">
    <property type="entry name" value="Ribsml_uS5_D2-typ_fold_subgr"/>
</dbReference>
<dbReference type="GO" id="GO:0005829">
    <property type="term" value="C:cytosol"/>
    <property type="evidence" value="ECO:0007669"/>
    <property type="project" value="TreeGrafter"/>
</dbReference>
<evidence type="ECO:0000256" key="3">
    <source>
        <dbReference type="ARBA" id="ARBA00029438"/>
    </source>
</evidence>
<dbReference type="InterPro" id="IPR006205">
    <property type="entry name" value="Mev_gal_kin"/>
</dbReference>
<accession>A0A370HHK5</accession>
<sequence length="241" mass="24661">MNSIDALTDTAFGRGSACAKAILIGEHTVLYHQPAIAIPLPTLTVTAVAHVSATVSNDDASGIPTSTTDGPIDIDFACGAATSGSQGTSAPLRADGALAAIAAASRLLGIRRRKTWIQISGNFPPARGLGFSAACAAAAIRSVADAAGERFDADTLFDLVQCGEQRTHGRASGVDAATVTSTQPILFHSGAMRPLNTDTEAVVVLADSGAPGSTRDAVRTVENVLRQERGNGALLLDLSRR</sequence>
<dbReference type="Pfam" id="PF00288">
    <property type="entry name" value="GHMP_kinases_N"/>
    <property type="match status" value="1"/>
</dbReference>
<dbReference type="SUPFAM" id="SSF54211">
    <property type="entry name" value="Ribosomal protein S5 domain 2-like"/>
    <property type="match status" value="1"/>
</dbReference>
<dbReference type="RefSeq" id="WP_425464091.1">
    <property type="nucleotide sequence ID" value="NZ_QQBC01000032.1"/>
</dbReference>
<name>A0A370HHK5_9NOCA</name>
<dbReference type="Proteomes" id="UP000254869">
    <property type="component" value="Unassembled WGS sequence"/>
</dbReference>
<dbReference type="PANTHER" id="PTHR43290:SF2">
    <property type="entry name" value="MEVALONATE KINASE"/>
    <property type="match status" value="1"/>
</dbReference>